<evidence type="ECO:0000313" key="2">
    <source>
        <dbReference type="Proteomes" id="UP001055811"/>
    </source>
</evidence>
<gene>
    <name evidence="1" type="ORF">L2E82_25009</name>
</gene>
<name>A0ACB9E3F4_CICIN</name>
<keyword evidence="2" id="KW-1185">Reference proteome</keyword>
<dbReference type="EMBL" id="CM042012">
    <property type="protein sequence ID" value="KAI3752966.1"/>
    <property type="molecule type" value="Genomic_DNA"/>
</dbReference>
<sequence>MNPYPRRTTHHPHHSFSFNGYLHTRPANVHTYHPRTHQPLQSTDARQDLYKWSVDEDQVAILNSVDMYPPPPSSSFSVRTHQQHSDFVDEVVILENLDMNQSFRHGGLTKKVISKNLKLKRIDWCEEEGDEICVICQVGLEKTETLGILECKHRYHVECIKEWLFRKNVCPLCKAQAFVV</sequence>
<organism evidence="1 2">
    <name type="scientific">Cichorium intybus</name>
    <name type="common">Chicory</name>
    <dbReference type="NCBI Taxonomy" id="13427"/>
    <lineage>
        <taxon>Eukaryota</taxon>
        <taxon>Viridiplantae</taxon>
        <taxon>Streptophyta</taxon>
        <taxon>Embryophyta</taxon>
        <taxon>Tracheophyta</taxon>
        <taxon>Spermatophyta</taxon>
        <taxon>Magnoliopsida</taxon>
        <taxon>eudicotyledons</taxon>
        <taxon>Gunneridae</taxon>
        <taxon>Pentapetalae</taxon>
        <taxon>asterids</taxon>
        <taxon>campanulids</taxon>
        <taxon>Asterales</taxon>
        <taxon>Asteraceae</taxon>
        <taxon>Cichorioideae</taxon>
        <taxon>Cichorieae</taxon>
        <taxon>Cichoriinae</taxon>
        <taxon>Cichorium</taxon>
    </lineage>
</organism>
<protein>
    <submittedName>
        <fullName evidence="1">Uncharacterized protein</fullName>
    </submittedName>
</protein>
<evidence type="ECO:0000313" key="1">
    <source>
        <dbReference type="EMBL" id="KAI3752966.1"/>
    </source>
</evidence>
<proteinExistence type="predicted"/>
<reference evidence="2" key="1">
    <citation type="journal article" date="2022" name="Mol. Ecol. Resour.">
        <title>The genomes of chicory, endive, great burdock and yacon provide insights into Asteraceae palaeo-polyploidization history and plant inulin production.</title>
        <authorList>
            <person name="Fan W."/>
            <person name="Wang S."/>
            <person name="Wang H."/>
            <person name="Wang A."/>
            <person name="Jiang F."/>
            <person name="Liu H."/>
            <person name="Zhao H."/>
            <person name="Xu D."/>
            <person name="Zhang Y."/>
        </authorList>
    </citation>
    <scope>NUCLEOTIDE SEQUENCE [LARGE SCALE GENOMIC DNA]</scope>
    <source>
        <strain evidence="2">cv. Punajuju</strain>
    </source>
</reference>
<comment type="caution">
    <text evidence="1">The sequence shown here is derived from an EMBL/GenBank/DDBJ whole genome shotgun (WGS) entry which is preliminary data.</text>
</comment>
<reference evidence="1 2" key="2">
    <citation type="journal article" date="2022" name="Mol. Ecol. Resour.">
        <title>The genomes of chicory, endive, great burdock and yacon provide insights into Asteraceae paleo-polyploidization history and plant inulin production.</title>
        <authorList>
            <person name="Fan W."/>
            <person name="Wang S."/>
            <person name="Wang H."/>
            <person name="Wang A."/>
            <person name="Jiang F."/>
            <person name="Liu H."/>
            <person name="Zhao H."/>
            <person name="Xu D."/>
            <person name="Zhang Y."/>
        </authorList>
    </citation>
    <scope>NUCLEOTIDE SEQUENCE [LARGE SCALE GENOMIC DNA]</scope>
    <source>
        <strain evidence="2">cv. Punajuju</strain>
        <tissue evidence="1">Leaves</tissue>
    </source>
</reference>
<accession>A0ACB9E3F4</accession>
<dbReference type="Proteomes" id="UP001055811">
    <property type="component" value="Linkage Group LG04"/>
</dbReference>